<name>A0AAU7JRK8_9MICO</name>
<organism evidence="1">
    <name type="scientific">Pedococcus sp. KACC 23699</name>
    <dbReference type="NCBI Taxonomy" id="3149228"/>
    <lineage>
        <taxon>Bacteria</taxon>
        <taxon>Bacillati</taxon>
        <taxon>Actinomycetota</taxon>
        <taxon>Actinomycetes</taxon>
        <taxon>Micrococcales</taxon>
        <taxon>Intrasporangiaceae</taxon>
        <taxon>Pedococcus</taxon>
    </lineage>
</organism>
<dbReference type="RefSeq" id="WP_406830355.1">
    <property type="nucleotide sequence ID" value="NZ_CP157483.1"/>
</dbReference>
<evidence type="ECO:0000313" key="1">
    <source>
        <dbReference type="EMBL" id="XBO42930.1"/>
    </source>
</evidence>
<reference evidence="1" key="1">
    <citation type="submission" date="2024-05" db="EMBL/GenBank/DDBJ databases">
        <authorList>
            <person name="Kim S."/>
            <person name="Heo J."/>
            <person name="Choi H."/>
            <person name="Choi Y."/>
            <person name="Kwon S.-W."/>
            <person name="Kim Y."/>
        </authorList>
    </citation>
    <scope>NUCLEOTIDE SEQUENCE</scope>
    <source>
        <strain evidence="1">KACC 23699</strain>
    </source>
</reference>
<proteinExistence type="predicted"/>
<dbReference type="AlphaFoldDB" id="A0AAU7JRK8"/>
<protein>
    <submittedName>
        <fullName evidence="1">Uncharacterized protein</fullName>
    </submittedName>
</protein>
<dbReference type="EMBL" id="CP157483">
    <property type="protein sequence ID" value="XBO42930.1"/>
    <property type="molecule type" value="Genomic_DNA"/>
</dbReference>
<gene>
    <name evidence="1" type="ORF">ABEG17_15340</name>
</gene>
<sequence length="54" mass="5829">MWQVFLERFIPVMEDEPSLLDMRDGLGLSFAARSGATDHAGAAVRPEGSVLPLA</sequence>
<accession>A0AAU7JRK8</accession>